<dbReference type="OrthoDB" id="3677120at2759"/>
<evidence type="ECO:0000256" key="1">
    <source>
        <dbReference type="SAM" id="SignalP"/>
    </source>
</evidence>
<keyword evidence="3" id="KW-1185">Reference proteome</keyword>
<dbReference type="GeneID" id="70297228"/>
<gene>
    <name evidence="2" type="ORF">F5Z01DRAFT_697579</name>
</gene>
<accession>A0A9P8CRI6</accession>
<evidence type="ECO:0000313" key="2">
    <source>
        <dbReference type="EMBL" id="KAG9256768.1"/>
    </source>
</evidence>
<evidence type="ECO:0000313" key="3">
    <source>
        <dbReference type="Proteomes" id="UP000887229"/>
    </source>
</evidence>
<feature type="signal peptide" evidence="1">
    <location>
        <begin position="1"/>
        <end position="18"/>
    </location>
</feature>
<dbReference type="Proteomes" id="UP000887229">
    <property type="component" value="Unassembled WGS sequence"/>
</dbReference>
<sequence>MKAFTAISIALGASLASAQVYECDGYRRPDWEDCESLVVDFNMEGNPDTFHENGADDPAPSCKWWYWIDGNCRITHCYEDKNEGTISGGQIHQLYDRIRSRCVPFRAGGVFTGALQFLTVYNDEDQARSLPASARVVEHANGAVEATVSLDEYLEWKNETDAQRMAQVEETILSTRQNEDDVVRIDFVAYGVRNPNAYERGPRLGKGVGYTYEVTESTTFGVTTSLNLGTAWNIFTASAGIEMSQSDTYSVTEGLQFDVQCDNQGQITFWPFYDYYETTWSPSETKGAIWVPVEYGDHKITGEIAVACVG</sequence>
<reference evidence="2" key="1">
    <citation type="journal article" date="2021" name="IMA Fungus">
        <title>Genomic characterization of three marine fungi, including Emericellopsis atlantica sp. nov. with signatures of a generalist lifestyle and marine biomass degradation.</title>
        <authorList>
            <person name="Hagestad O.C."/>
            <person name="Hou L."/>
            <person name="Andersen J.H."/>
            <person name="Hansen E.H."/>
            <person name="Altermark B."/>
            <person name="Li C."/>
            <person name="Kuhnert E."/>
            <person name="Cox R.J."/>
            <person name="Crous P.W."/>
            <person name="Spatafora J.W."/>
            <person name="Lail K."/>
            <person name="Amirebrahimi M."/>
            <person name="Lipzen A."/>
            <person name="Pangilinan J."/>
            <person name="Andreopoulos W."/>
            <person name="Hayes R.D."/>
            <person name="Ng V."/>
            <person name="Grigoriev I.V."/>
            <person name="Jackson S.A."/>
            <person name="Sutton T.D.S."/>
            <person name="Dobson A.D.W."/>
            <person name="Rama T."/>
        </authorList>
    </citation>
    <scope>NUCLEOTIDE SEQUENCE</scope>
    <source>
        <strain evidence="2">TS7</strain>
    </source>
</reference>
<keyword evidence="1" id="KW-0732">Signal</keyword>
<dbReference type="AlphaFoldDB" id="A0A9P8CRI6"/>
<comment type="caution">
    <text evidence="2">The sequence shown here is derived from an EMBL/GenBank/DDBJ whole genome shotgun (WGS) entry which is preliminary data.</text>
</comment>
<feature type="chain" id="PRO_5040273414" evidence="1">
    <location>
        <begin position="19"/>
        <end position="310"/>
    </location>
</feature>
<organism evidence="2 3">
    <name type="scientific">Emericellopsis atlantica</name>
    <dbReference type="NCBI Taxonomy" id="2614577"/>
    <lineage>
        <taxon>Eukaryota</taxon>
        <taxon>Fungi</taxon>
        <taxon>Dikarya</taxon>
        <taxon>Ascomycota</taxon>
        <taxon>Pezizomycotina</taxon>
        <taxon>Sordariomycetes</taxon>
        <taxon>Hypocreomycetidae</taxon>
        <taxon>Hypocreales</taxon>
        <taxon>Bionectriaceae</taxon>
        <taxon>Emericellopsis</taxon>
    </lineage>
</organism>
<protein>
    <submittedName>
        <fullName evidence="2">Uncharacterized protein</fullName>
    </submittedName>
</protein>
<dbReference type="EMBL" id="MU251247">
    <property type="protein sequence ID" value="KAG9256768.1"/>
    <property type="molecule type" value="Genomic_DNA"/>
</dbReference>
<name>A0A9P8CRI6_9HYPO</name>
<dbReference type="RefSeq" id="XP_046120692.1">
    <property type="nucleotide sequence ID" value="XM_046266325.1"/>
</dbReference>
<proteinExistence type="predicted"/>